<sequence length="239" mass="27050">MSPVYINNSNADDDSETFKLYYVKISTKDGVFYKIGICAGSVKKRFSSEPSDTEIEVIKIFKHSSYDEADLHEQSLQKKYALKGDRPFVGKCGPLIYGGNTECYSHDVLGGEPPPPRYFVRLFHEPLSYFDLVAYPNPETDPRRPYFNLIGSAVYMRCVLGPDSARGPWVQVSWLSSSSAVVMATESCLWSVYQGARPDMRGFTRWVAQCSISSDPRISYFSERDKMKFLGKGFSPKIF</sequence>
<dbReference type="EMBL" id="QJTK01000032">
    <property type="protein sequence ID" value="PYF06267.1"/>
    <property type="molecule type" value="Genomic_DNA"/>
</dbReference>
<dbReference type="AlphaFoldDB" id="A0A318TQQ3"/>
<dbReference type="OrthoDB" id="7027170at2"/>
<evidence type="ECO:0000313" key="1">
    <source>
        <dbReference type="EMBL" id="PYF06267.1"/>
    </source>
</evidence>
<accession>A0A318TQQ3</accession>
<evidence type="ECO:0000313" key="2">
    <source>
        <dbReference type="Proteomes" id="UP000247727"/>
    </source>
</evidence>
<keyword evidence="2" id="KW-1185">Reference proteome</keyword>
<dbReference type="Proteomes" id="UP000247727">
    <property type="component" value="Unassembled WGS sequence"/>
</dbReference>
<gene>
    <name evidence="1" type="ORF">C8J30_1321</name>
</gene>
<proteinExistence type="predicted"/>
<reference evidence="1 2" key="1">
    <citation type="submission" date="2018-06" db="EMBL/GenBank/DDBJ databases">
        <title>Genomic Encyclopedia of Type Strains, Phase III (KMG-III): the genomes of soil and plant-associated and newly described type strains.</title>
        <authorList>
            <person name="Whitman W."/>
        </authorList>
    </citation>
    <scope>NUCLEOTIDE SEQUENCE [LARGE SCALE GENOMIC DNA]</scope>
    <source>
        <strain evidence="1 2">JA737</strain>
    </source>
</reference>
<name>A0A318TQQ3_9RHOB</name>
<comment type="caution">
    <text evidence="1">The sequence shown here is derived from an EMBL/GenBank/DDBJ whole genome shotgun (WGS) entry which is preliminary data.</text>
</comment>
<organism evidence="1 2">
    <name type="scientific">Rhodobacter viridis</name>
    <dbReference type="NCBI Taxonomy" id="1054202"/>
    <lineage>
        <taxon>Bacteria</taxon>
        <taxon>Pseudomonadati</taxon>
        <taxon>Pseudomonadota</taxon>
        <taxon>Alphaproteobacteria</taxon>
        <taxon>Rhodobacterales</taxon>
        <taxon>Rhodobacter group</taxon>
        <taxon>Rhodobacter</taxon>
    </lineage>
</organism>
<dbReference type="RefSeq" id="WP_146227966.1">
    <property type="nucleotide sequence ID" value="NZ_QJTK01000032.1"/>
</dbReference>
<protein>
    <submittedName>
        <fullName evidence="1">Uncharacterized protein</fullName>
    </submittedName>
</protein>